<evidence type="ECO:0000313" key="2">
    <source>
        <dbReference type="EMBL" id="KAJ4790783.1"/>
    </source>
</evidence>
<feature type="compositionally biased region" description="Polar residues" evidence="1">
    <location>
        <begin position="112"/>
        <end position="124"/>
    </location>
</feature>
<dbReference type="PANTHER" id="PTHR33318:SF5">
    <property type="entry name" value="OS06G0670100 PROTEIN"/>
    <property type="match status" value="1"/>
</dbReference>
<sequence>MNCFWFDAIKALFLSFFESVLMGCFVSCFRSRERDRRIQLRATARSNSDSYFDLESLEERLVVDSNTEENIGHPLTLDEELSLQAKNLKLCGAIPETPTRFGKIPLQEHNGSDQSPNSAHTSSNKKTQLYALCEQENTPAQEIIGTPGSEKENPASRQNTPETGRYELVQDTIVLAFVGCVEEVKCGKLDLTPVRHGKVIRHSLTNSPFPTPITLNDNMQTPATIYSSYPEAPATGKWARIRTQYAYPAVKPARREEITSGNKPVVEKENEVAGRGFSLRAESCEETPKILVSGSSEQLKTVTALRGRNGIPNTTTKYKEDQRVKWHSTPFKERLERILSDEKMLPPRKPYLRVAD</sequence>
<dbReference type="Proteomes" id="UP001140206">
    <property type="component" value="Chromosome 2"/>
</dbReference>
<dbReference type="AlphaFoldDB" id="A0AAV8FBZ1"/>
<dbReference type="GO" id="GO:0007142">
    <property type="term" value="P:male meiosis II"/>
    <property type="evidence" value="ECO:0007669"/>
    <property type="project" value="InterPro"/>
</dbReference>
<reference evidence="2" key="1">
    <citation type="submission" date="2022-08" db="EMBL/GenBank/DDBJ databases">
        <authorList>
            <person name="Marques A."/>
        </authorList>
    </citation>
    <scope>NUCLEOTIDE SEQUENCE</scope>
    <source>
        <strain evidence="2">RhyPub2mFocal</strain>
        <tissue evidence="2">Leaves</tissue>
    </source>
</reference>
<feature type="region of interest" description="Disordered" evidence="1">
    <location>
        <begin position="102"/>
        <end position="124"/>
    </location>
</feature>
<accession>A0AAV8FBZ1</accession>
<evidence type="ECO:0000256" key="1">
    <source>
        <dbReference type="SAM" id="MobiDB-lite"/>
    </source>
</evidence>
<gene>
    <name evidence="2" type="ORF">LUZ62_042029</name>
</gene>
<name>A0AAV8FBZ1_9POAL</name>
<organism evidence="2 3">
    <name type="scientific">Rhynchospora pubera</name>
    <dbReference type="NCBI Taxonomy" id="906938"/>
    <lineage>
        <taxon>Eukaryota</taxon>
        <taxon>Viridiplantae</taxon>
        <taxon>Streptophyta</taxon>
        <taxon>Embryophyta</taxon>
        <taxon>Tracheophyta</taxon>
        <taxon>Spermatophyta</taxon>
        <taxon>Magnoliopsida</taxon>
        <taxon>Liliopsida</taxon>
        <taxon>Poales</taxon>
        <taxon>Cyperaceae</taxon>
        <taxon>Cyperoideae</taxon>
        <taxon>Rhynchosporeae</taxon>
        <taxon>Rhynchospora</taxon>
    </lineage>
</organism>
<comment type="caution">
    <text evidence="2">The sequence shown here is derived from an EMBL/GenBank/DDBJ whole genome shotgun (WGS) entry which is preliminary data.</text>
</comment>
<keyword evidence="3" id="KW-1185">Reference proteome</keyword>
<dbReference type="PANTHER" id="PTHR33318">
    <property type="entry name" value="ASPARTYL/GLUTAMYL-TRNA(ASN/GLN) AMIDOTRANSFERASE SUBUNIT"/>
    <property type="match status" value="1"/>
</dbReference>
<dbReference type="EMBL" id="JAMFTS010000002">
    <property type="protein sequence ID" value="KAJ4790783.1"/>
    <property type="molecule type" value="Genomic_DNA"/>
</dbReference>
<dbReference type="InterPro" id="IPR039300">
    <property type="entry name" value="JASON"/>
</dbReference>
<evidence type="ECO:0000313" key="3">
    <source>
        <dbReference type="Proteomes" id="UP001140206"/>
    </source>
</evidence>
<protein>
    <submittedName>
        <fullName evidence="2">Uncharacterized protein</fullName>
    </submittedName>
</protein>
<proteinExistence type="predicted"/>
<feature type="region of interest" description="Disordered" evidence="1">
    <location>
        <begin position="142"/>
        <end position="164"/>
    </location>
</feature>